<comment type="similarity">
    <text evidence="1">Belongs to the nitroreductase family.</text>
</comment>
<evidence type="ECO:0000313" key="4">
    <source>
        <dbReference type="EMBL" id="MCH7322572.1"/>
    </source>
</evidence>
<dbReference type="RefSeq" id="WP_241369641.1">
    <property type="nucleotide sequence ID" value="NZ_JAKZFC010000004.1"/>
</dbReference>
<sequence length="210" mass="24354">MDFEHLATARHSAVNFEKDFKMTEADFEKIFNLTKTAPSAYNLQFTNYLVVMDDDKKERVRALNYEQYKIHSASAAVIVMGNRQGIEMENAEKIYGPMKMLKMMDEHTYDMTMDLIRGYSEGLKTNNTLVREEIIRNSGLHAMLFMLAAKHYGFDTCPMHIHNVADLKKEFNIPDHLEPIMLITIGKSVDKIRPRGYRKPVGEFVQFNSF</sequence>
<feature type="domain" description="Nitroreductase" evidence="3">
    <location>
        <begin position="8"/>
        <end position="187"/>
    </location>
</feature>
<dbReference type="Gene3D" id="3.40.109.10">
    <property type="entry name" value="NADH Oxidase"/>
    <property type="match status" value="1"/>
</dbReference>
<dbReference type="InterPro" id="IPR029479">
    <property type="entry name" value="Nitroreductase"/>
</dbReference>
<protein>
    <submittedName>
        <fullName evidence="4">Nitroreductase family protein</fullName>
    </submittedName>
</protein>
<organism evidence="4 5">
    <name type="scientific">Solibacillus palustris</name>
    <dbReference type="NCBI Taxonomy" id="2908203"/>
    <lineage>
        <taxon>Bacteria</taxon>
        <taxon>Bacillati</taxon>
        <taxon>Bacillota</taxon>
        <taxon>Bacilli</taxon>
        <taxon>Bacillales</taxon>
        <taxon>Caryophanaceae</taxon>
        <taxon>Solibacillus</taxon>
    </lineage>
</organism>
<proteinExistence type="inferred from homology"/>
<dbReference type="InterPro" id="IPR000415">
    <property type="entry name" value="Nitroreductase-like"/>
</dbReference>
<comment type="caution">
    <text evidence="4">The sequence shown here is derived from an EMBL/GenBank/DDBJ whole genome shotgun (WGS) entry which is preliminary data.</text>
</comment>
<evidence type="ECO:0000313" key="5">
    <source>
        <dbReference type="Proteomes" id="UP001316087"/>
    </source>
</evidence>
<dbReference type="Proteomes" id="UP001316087">
    <property type="component" value="Unassembled WGS sequence"/>
</dbReference>
<accession>A0ABS9UE04</accession>
<dbReference type="EMBL" id="JAKZFC010000004">
    <property type="protein sequence ID" value="MCH7322572.1"/>
    <property type="molecule type" value="Genomic_DNA"/>
</dbReference>
<keyword evidence="5" id="KW-1185">Reference proteome</keyword>
<dbReference type="SUPFAM" id="SSF55469">
    <property type="entry name" value="FMN-dependent nitroreductase-like"/>
    <property type="match status" value="1"/>
</dbReference>
<evidence type="ECO:0000256" key="2">
    <source>
        <dbReference type="ARBA" id="ARBA00023002"/>
    </source>
</evidence>
<dbReference type="PANTHER" id="PTHR43673:SF12">
    <property type="entry name" value="PROTEIN DRGA"/>
    <property type="match status" value="1"/>
</dbReference>
<keyword evidence="2" id="KW-0560">Oxidoreductase</keyword>
<evidence type="ECO:0000256" key="1">
    <source>
        <dbReference type="ARBA" id="ARBA00007118"/>
    </source>
</evidence>
<name>A0ABS9UE04_9BACL</name>
<gene>
    <name evidence="4" type="ORF">LZ480_11780</name>
</gene>
<reference evidence="4 5" key="1">
    <citation type="submission" date="2022-03" db="EMBL/GenBank/DDBJ databases">
        <authorList>
            <person name="Jo J.-H."/>
            <person name="Im W.-T."/>
        </authorList>
    </citation>
    <scope>NUCLEOTIDE SEQUENCE [LARGE SCALE GENOMIC DNA]</scope>
    <source>
        <strain evidence="4 5">MA9</strain>
    </source>
</reference>
<dbReference type="Pfam" id="PF00881">
    <property type="entry name" value="Nitroreductase"/>
    <property type="match status" value="1"/>
</dbReference>
<dbReference type="PANTHER" id="PTHR43673">
    <property type="entry name" value="NAD(P)H NITROREDUCTASE YDGI-RELATED"/>
    <property type="match status" value="1"/>
</dbReference>
<evidence type="ECO:0000259" key="3">
    <source>
        <dbReference type="Pfam" id="PF00881"/>
    </source>
</evidence>